<dbReference type="EMBL" id="FXAZ01000001">
    <property type="protein sequence ID" value="SMG16416.1"/>
    <property type="molecule type" value="Genomic_DNA"/>
</dbReference>
<dbReference type="SUPFAM" id="SSF160544">
    <property type="entry name" value="EscU C-terminal domain-like"/>
    <property type="match status" value="1"/>
</dbReference>
<keyword evidence="7 12" id="KW-1005">Bacterial flagellum biogenesis</keyword>
<feature type="compositionally biased region" description="Basic and acidic residues" evidence="13">
    <location>
        <begin position="20"/>
        <end position="34"/>
    </location>
</feature>
<evidence type="ECO:0000256" key="8">
    <source>
        <dbReference type="ARBA" id="ARBA00022927"/>
    </source>
</evidence>
<dbReference type="Proteomes" id="UP000193834">
    <property type="component" value="Unassembled WGS sequence"/>
</dbReference>
<keyword evidence="11 12" id="KW-1006">Bacterial flagellum protein export</keyword>
<dbReference type="OrthoDB" id="9807950at2"/>
<dbReference type="GO" id="GO:0044780">
    <property type="term" value="P:bacterial-type flagellum assembly"/>
    <property type="evidence" value="ECO:0007669"/>
    <property type="project" value="InterPro"/>
</dbReference>
<keyword evidence="6 12" id="KW-0812">Transmembrane</keyword>
<keyword evidence="8 12" id="KW-0653">Protein transport</keyword>
<dbReference type="AlphaFoldDB" id="A0A1X7INA6"/>
<evidence type="ECO:0000256" key="13">
    <source>
        <dbReference type="SAM" id="MobiDB-lite"/>
    </source>
</evidence>
<dbReference type="FunFam" id="3.40.1690.10:FF:000001">
    <property type="entry name" value="Flagellar biosynthetic protein FlhB"/>
    <property type="match status" value="1"/>
</dbReference>
<comment type="subcellular location">
    <subcellularLocation>
        <location evidence="1">Cell membrane</location>
        <topology evidence="1">Multi-pass membrane protein</topology>
    </subcellularLocation>
</comment>
<feature type="transmembrane region" description="Helical" evidence="12">
    <location>
        <begin position="157"/>
        <end position="176"/>
    </location>
</feature>
<dbReference type="InterPro" id="IPR029025">
    <property type="entry name" value="T3SS_substrate_exporter_C"/>
</dbReference>
<feature type="transmembrane region" description="Helical" evidence="12">
    <location>
        <begin position="44"/>
        <end position="64"/>
    </location>
</feature>
<evidence type="ECO:0000256" key="4">
    <source>
        <dbReference type="ARBA" id="ARBA00022448"/>
    </source>
</evidence>
<evidence type="ECO:0000256" key="7">
    <source>
        <dbReference type="ARBA" id="ARBA00022795"/>
    </source>
</evidence>
<sequence>MSVSTRYSHTLDLQLFSQEKTEKATPKKRQESRQKGQVAKSQELPGAGILVLTFASLMMLGGFYKDRILNLFRDPLLERMNMDLTINNVMDYFSHLFIQFLIIMAPIFIVVMIVGAVMNYVQIGFLFTGEPLKVKFSKINPVEGFKKMFSMRSLVELVKSIIKLVIIGAIAYMSLWGEQDKIIQLSHMPLPAILSFTAQLTVMLGIKIGAALCVLAIFDYMYQKYEFEKSIRMSKQDIKDEYKKMEGDPLIKSKIKERQRRMAMMRMMSEVPNADVVITNPTHFAVAIRYEGSTMEAPTVIAKGQDYVALKIRELAKDHGVITMENKPLARALFERTEIGDSIPGDLFQAVAEVLAYVYKLKGKVQ</sequence>
<name>A0A1X7INA6_9BACL</name>
<evidence type="ECO:0000256" key="6">
    <source>
        <dbReference type="ARBA" id="ARBA00022692"/>
    </source>
</evidence>
<feature type="transmembrane region" description="Helical" evidence="12">
    <location>
        <begin position="96"/>
        <end position="121"/>
    </location>
</feature>
<keyword evidence="15" id="KW-1185">Reference proteome</keyword>
<dbReference type="GO" id="GO:0005886">
    <property type="term" value="C:plasma membrane"/>
    <property type="evidence" value="ECO:0007669"/>
    <property type="project" value="UniProtKB-SubCell"/>
</dbReference>
<evidence type="ECO:0000313" key="14">
    <source>
        <dbReference type="EMBL" id="SMG16416.1"/>
    </source>
</evidence>
<accession>A0A1X7INA6</accession>
<keyword evidence="5 12" id="KW-1003">Cell membrane</keyword>
<dbReference type="PRINTS" id="PR00950">
    <property type="entry name" value="TYPE3IMSPROT"/>
</dbReference>
<evidence type="ECO:0000256" key="11">
    <source>
        <dbReference type="ARBA" id="ARBA00023225"/>
    </source>
</evidence>
<dbReference type="InterPro" id="IPR006135">
    <property type="entry name" value="T3SS_substrate_exporter"/>
</dbReference>
<keyword evidence="4 12" id="KW-0813">Transport</keyword>
<dbReference type="NCBIfam" id="TIGR00328">
    <property type="entry name" value="flhB"/>
    <property type="match status" value="1"/>
</dbReference>
<feature type="region of interest" description="Disordered" evidence="13">
    <location>
        <begin position="20"/>
        <end position="39"/>
    </location>
</feature>
<evidence type="ECO:0000256" key="12">
    <source>
        <dbReference type="RuleBase" id="RU364091"/>
    </source>
</evidence>
<reference evidence="14 15" key="1">
    <citation type="submission" date="2017-04" db="EMBL/GenBank/DDBJ databases">
        <authorList>
            <person name="Afonso C.L."/>
            <person name="Miller P.J."/>
            <person name="Scott M.A."/>
            <person name="Spackman E."/>
            <person name="Goraichik I."/>
            <person name="Dimitrov K.M."/>
            <person name="Suarez D.L."/>
            <person name="Swayne D.E."/>
        </authorList>
    </citation>
    <scope>NUCLEOTIDE SEQUENCE [LARGE SCALE GENOMIC DNA]</scope>
    <source>
        <strain evidence="14 15">11</strain>
    </source>
</reference>
<dbReference type="Gene3D" id="6.10.250.2080">
    <property type="match status" value="1"/>
</dbReference>
<evidence type="ECO:0000256" key="10">
    <source>
        <dbReference type="ARBA" id="ARBA00023136"/>
    </source>
</evidence>
<evidence type="ECO:0000256" key="9">
    <source>
        <dbReference type="ARBA" id="ARBA00022989"/>
    </source>
</evidence>
<dbReference type="PANTHER" id="PTHR30531:SF12">
    <property type="entry name" value="FLAGELLAR BIOSYNTHETIC PROTEIN FLHB"/>
    <property type="match status" value="1"/>
</dbReference>
<organism evidence="14 15">
    <name type="scientific">Paenibacillus aquistagni</name>
    <dbReference type="NCBI Taxonomy" id="1852522"/>
    <lineage>
        <taxon>Bacteria</taxon>
        <taxon>Bacillati</taxon>
        <taxon>Bacillota</taxon>
        <taxon>Bacilli</taxon>
        <taxon>Bacillales</taxon>
        <taxon>Paenibacillaceae</taxon>
        <taxon>Paenibacillus</taxon>
    </lineage>
</organism>
<dbReference type="STRING" id="1852522.SAMN06295960_0633"/>
<keyword evidence="14" id="KW-0966">Cell projection</keyword>
<keyword evidence="14" id="KW-0969">Cilium</keyword>
<keyword evidence="14" id="KW-0282">Flagellum</keyword>
<feature type="transmembrane region" description="Helical" evidence="12">
    <location>
        <begin position="196"/>
        <end position="222"/>
    </location>
</feature>
<proteinExistence type="inferred from homology"/>
<evidence type="ECO:0000256" key="2">
    <source>
        <dbReference type="ARBA" id="ARBA00010690"/>
    </source>
</evidence>
<evidence type="ECO:0000256" key="5">
    <source>
        <dbReference type="ARBA" id="ARBA00022475"/>
    </source>
</evidence>
<dbReference type="Gene3D" id="3.40.1690.10">
    <property type="entry name" value="secretion proteins EscU"/>
    <property type="match status" value="1"/>
</dbReference>
<dbReference type="InterPro" id="IPR006136">
    <property type="entry name" value="FlhB"/>
</dbReference>
<evidence type="ECO:0000256" key="1">
    <source>
        <dbReference type="ARBA" id="ARBA00004651"/>
    </source>
</evidence>
<keyword evidence="9 12" id="KW-1133">Transmembrane helix</keyword>
<evidence type="ECO:0000313" key="15">
    <source>
        <dbReference type="Proteomes" id="UP000193834"/>
    </source>
</evidence>
<evidence type="ECO:0000256" key="3">
    <source>
        <dbReference type="ARBA" id="ARBA00021622"/>
    </source>
</evidence>
<gene>
    <name evidence="12" type="primary">flhB</name>
    <name evidence="14" type="ORF">SAMN06295960_0633</name>
</gene>
<dbReference type="RefSeq" id="WP_085492881.1">
    <property type="nucleotide sequence ID" value="NZ_FXAZ01000001.1"/>
</dbReference>
<protein>
    <recommendedName>
        <fullName evidence="3 12">Flagellar biosynthetic protein FlhB</fullName>
    </recommendedName>
</protein>
<dbReference type="Pfam" id="PF01312">
    <property type="entry name" value="Bac_export_2"/>
    <property type="match status" value="1"/>
</dbReference>
<dbReference type="GO" id="GO:0009306">
    <property type="term" value="P:protein secretion"/>
    <property type="evidence" value="ECO:0007669"/>
    <property type="project" value="InterPro"/>
</dbReference>
<comment type="function">
    <text evidence="12">Required for formation of the rod structure in the basal body of the flagellar apparatus. Together with FliI and FliH, may constitute the export apparatus of flagellin.</text>
</comment>
<keyword evidence="10 12" id="KW-0472">Membrane</keyword>
<dbReference type="PANTHER" id="PTHR30531">
    <property type="entry name" value="FLAGELLAR BIOSYNTHETIC PROTEIN FLHB"/>
    <property type="match status" value="1"/>
</dbReference>
<comment type="similarity">
    <text evidence="2 12">Belongs to the type III secretion exporter family.</text>
</comment>